<comment type="subcellular location">
    <subcellularLocation>
        <location evidence="1">Cell membrane</location>
        <topology evidence="1">Multi-pass membrane protein</topology>
    </subcellularLocation>
</comment>
<accession>A0A1C4UHU0</accession>
<evidence type="ECO:0000256" key="3">
    <source>
        <dbReference type="ARBA" id="ARBA00022676"/>
    </source>
</evidence>
<gene>
    <name evidence="11" type="ORF">GA0070607_0656</name>
</gene>
<evidence type="ECO:0000256" key="6">
    <source>
        <dbReference type="ARBA" id="ARBA00022989"/>
    </source>
</evidence>
<keyword evidence="5 9" id="KW-0812">Transmembrane</keyword>
<dbReference type="Pfam" id="PF13231">
    <property type="entry name" value="PMT_2"/>
    <property type="match status" value="1"/>
</dbReference>
<sequence>MPVGRLIARSVRTTRTLVDLLRRHVGLTVVVAAGITLRIVTMIAYQPALWFQGDSGTYVRLARQWPAMPPRWPFAWLLKAFEWSGTFISVVAVQHLAGVALAVATYLVLRRIGVGPWVATLAVTPVLLDATQFTLEQYLLTETLFTTALAVAALLLVRRERPGTAASLVAGVAVALGMATRPTGVVAIGALLLFLLLPWRGWRAPTAFLLGIVALFGAAFVGIGSVKGALGLEGGRFLYGRTAHFADCDRLELRPGLRKLCPVQPLDQRPDRPDWYIWNIKSPILQAERPEDLDEFAHEVIKQQPGDYLAAVASDSARYFWPTRLKPMEQCLANWWRPQPAPSDWAADFNCVPRTASPGYQPTPAPSRDVEANAASRFLHEYGRYGVTPAPAMAAMLLIALVGAVWPRRGRLRLSMIALLYASIGVGIMVFSVATSMFDHRYGLPALAFLPVAAAVGWQRLRSTPVSTDRHTPADDEPERLAPTISSESNGDHDERTGDRGHGTAAVPQRG</sequence>
<feature type="transmembrane region" description="Helical" evidence="9">
    <location>
        <begin position="385"/>
        <end position="406"/>
    </location>
</feature>
<feature type="transmembrane region" description="Helical" evidence="9">
    <location>
        <begin position="169"/>
        <end position="195"/>
    </location>
</feature>
<evidence type="ECO:0000313" key="11">
    <source>
        <dbReference type="EMBL" id="SCE71243.1"/>
    </source>
</evidence>
<feature type="transmembrane region" description="Helical" evidence="9">
    <location>
        <begin position="207"/>
        <end position="226"/>
    </location>
</feature>
<protein>
    <submittedName>
        <fullName evidence="11">Dolichyl-phosphate-mannose-protein mannosyltransferase</fullName>
    </submittedName>
</protein>
<feature type="transmembrane region" description="Helical" evidence="9">
    <location>
        <begin position="87"/>
        <end position="109"/>
    </location>
</feature>
<keyword evidence="3 11" id="KW-0328">Glycosyltransferase</keyword>
<reference evidence="12" key="1">
    <citation type="submission" date="2016-06" db="EMBL/GenBank/DDBJ databases">
        <authorList>
            <person name="Varghese N."/>
            <person name="Submissions Spin"/>
        </authorList>
    </citation>
    <scope>NUCLEOTIDE SEQUENCE [LARGE SCALE GENOMIC DNA]</scope>
    <source>
        <strain evidence="12">DSM 44875</strain>
    </source>
</reference>
<evidence type="ECO:0000259" key="10">
    <source>
        <dbReference type="Pfam" id="PF13231"/>
    </source>
</evidence>
<dbReference type="GO" id="GO:0009103">
    <property type="term" value="P:lipopolysaccharide biosynthetic process"/>
    <property type="evidence" value="ECO:0007669"/>
    <property type="project" value="UniProtKB-ARBA"/>
</dbReference>
<dbReference type="InterPro" id="IPR038731">
    <property type="entry name" value="RgtA/B/C-like"/>
</dbReference>
<keyword evidence="12" id="KW-1185">Reference proteome</keyword>
<feature type="transmembrane region" description="Helical" evidence="9">
    <location>
        <begin position="412"/>
        <end position="435"/>
    </location>
</feature>
<keyword evidence="7 9" id="KW-0472">Membrane</keyword>
<dbReference type="InterPro" id="IPR050297">
    <property type="entry name" value="LipidA_mod_glycosyltrf_83"/>
</dbReference>
<dbReference type="GO" id="GO:0005886">
    <property type="term" value="C:plasma membrane"/>
    <property type="evidence" value="ECO:0007669"/>
    <property type="project" value="UniProtKB-SubCell"/>
</dbReference>
<dbReference type="RefSeq" id="WP_089016828.1">
    <property type="nucleotide sequence ID" value="NZ_LT607412.1"/>
</dbReference>
<name>A0A1C4UHU0_9ACTN</name>
<feature type="transmembrane region" description="Helical" evidence="9">
    <location>
        <begin position="139"/>
        <end position="157"/>
    </location>
</feature>
<evidence type="ECO:0000256" key="1">
    <source>
        <dbReference type="ARBA" id="ARBA00004651"/>
    </source>
</evidence>
<evidence type="ECO:0000256" key="9">
    <source>
        <dbReference type="SAM" id="Phobius"/>
    </source>
</evidence>
<feature type="transmembrane region" description="Helical" evidence="9">
    <location>
        <begin position="25"/>
        <end position="45"/>
    </location>
</feature>
<proteinExistence type="predicted"/>
<evidence type="ECO:0000313" key="12">
    <source>
        <dbReference type="Proteomes" id="UP000198243"/>
    </source>
</evidence>
<dbReference type="GO" id="GO:0016763">
    <property type="term" value="F:pentosyltransferase activity"/>
    <property type="evidence" value="ECO:0007669"/>
    <property type="project" value="TreeGrafter"/>
</dbReference>
<dbReference type="PANTHER" id="PTHR33908">
    <property type="entry name" value="MANNOSYLTRANSFERASE YKCB-RELATED"/>
    <property type="match status" value="1"/>
</dbReference>
<dbReference type="PANTHER" id="PTHR33908:SF11">
    <property type="entry name" value="MEMBRANE PROTEIN"/>
    <property type="match status" value="1"/>
</dbReference>
<feature type="region of interest" description="Disordered" evidence="8">
    <location>
        <begin position="464"/>
        <end position="511"/>
    </location>
</feature>
<feature type="compositionally biased region" description="Basic and acidic residues" evidence="8">
    <location>
        <begin position="490"/>
        <end position="502"/>
    </location>
</feature>
<evidence type="ECO:0000256" key="2">
    <source>
        <dbReference type="ARBA" id="ARBA00022475"/>
    </source>
</evidence>
<organism evidence="11 12">
    <name type="scientific">Micromonospora coriariae</name>
    <dbReference type="NCBI Taxonomy" id="285665"/>
    <lineage>
        <taxon>Bacteria</taxon>
        <taxon>Bacillati</taxon>
        <taxon>Actinomycetota</taxon>
        <taxon>Actinomycetes</taxon>
        <taxon>Micromonosporales</taxon>
        <taxon>Micromonosporaceae</taxon>
        <taxon>Micromonospora</taxon>
    </lineage>
</organism>
<dbReference type="Proteomes" id="UP000198243">
    <property type="component" value="Chromosome I"/>
</dbReference>
<keyword evidence="2" id="KW-1003">Cell membrane</keyword>
<dbReference type="OrthoDB" id="9810303at2"/>
<keyword evidence="6 9" id="KW-1133">Transmembrane helix</keyword>
<evidence type="ECO:0000256" key="8">
    <source>
        <dbReference type="SAM" id="MobiDB-lite"/>
    </source>
</evidence>
<keyword evidence="4 11" id="KW-0808">Transferase</keyword>
<dbReference type="EMBL" id="LT607412">
    <property type="protein sequence ID" value="SCE71243.1"/>
    <property type="molecule type" value="Genomic_DNA"/>
</dbReference>
<evidence type="ECO:0000256" key="7">
    <source>
        <dbReference type="ARBA" id="ARBA00023136"/>
    </source>
</evidence>
<feature type="domain" description="Glycosyltransferase RgtA/B/C/D-like" evidence="10">
    <location>
        <begin position="86"/>
        <end position="218"/>
    </location>
</feature>
<evidence type="ECO:0000256" key="4">
    <source>
        <dbReference type="ARBA" id="ARBA00022679"/>
    </source>
</evidence>
<evidence type="ECO:0000256" key="5">
    <source>
        <dbReference type="ARBA" id="ARBA00022692"/>
    </source>
</evidence>
<dbReference type="AlphaFoldDB" id="A0A1C4UHU0"/>